<dbReference type="InterPro" id="IPR013094">
    <property type="entry name" value="AB_hydrolase_3"/>
</dbReference>
<evidence type="ECO:0000313" key="3">
    <source>
        <dbReference type="EMBL" id="MFC5714321.1"/>
    </source>
</evidence>
<evidence type="ECO:0000256" key="1">
    <source>
        <dbReference type="ARBA" id="ARBA00022801"/>
    </source>
</evidence>
<feature type="domain" description="Alpha/beta hydrolase fold-3" evidence="2">
    <location>
        <begin position="104"/>
        <end position="314"/>
    </location>
</feature>
<proteinExistence type="predicted"/>
<organism evidence="3 4">
    <name type="scientific">Thalassorhabdus alkalitolerans</name>
    <dbReference type="NCBI Taxonomy" id="2282697"/>
    <lineage>
        <taxon>Bacteria</taxon>
        <taxon>Bacillati</taxon>
        <taxon>Bacillota</taxon>
        <taxon>Bacilli</taxon>
        <taxon>Bacillales</taxon>
        <taxon>Bacillaceae</taxon>
        <taxon>Thalassorhabdus</taxon>
    </lineage>
</organism>
<dbReference type="GO" id="GO:0016787">
    <property type="term" value="F:hydrolase activity"/>
    <property type="evidence" value="ECO:0007669"/>
    <property type="project" value="UniProtKB-KW"/>
</dbReference>
<evidence type="ECO:0000259" key="2">
    <source>
        <dbReference type="Pfam" id="PF07859"/>
    </source>
</evidence>
<reference evidence="4" key="1">
    <citation type="journal article" date="2019" name="Int. J. Syst. Evol. Microbiol.">
        <title>The Global Catalogue of Microorganisms (GCM) 10K type strain sequencing project: providing services to taxonomists for standard genome sequencing and annotation.</title>
        <authorList>
            <consortium name="The Broad Institute Genomics Platform"/>
            <consortium name="The Broad Institute Genome Sequencing Center for Infectious Disease"/>
            <person name="Wu L."/>
            <person name="Ma J."/>
        </authorList>
    </citation>
    <scope>NUCLEOTIDE SEQUENCE [LARGE SCALE GENOMIC DNA]</scope>
    <source>
        <strain evidence="4">CECT 7184</strain>
    </source>
</reference>
<dbReference type="InterPro" id="IPR050300">
    <property type="entry name" value="GDXG_lipolytic_enzyme"/>
</dbReference>
<dbReference type="RefSeq" id="WP_385942962.1">
    <property type="nucleotide sequence ID" value="NZ_JBHSOZ010000010.1"/>
</dbReference>
<dbReference type="EMBL" id="JBHSOZ010000010">
    <property type="protein sequence ID" value="MFC5714321.1"/>
    <property type="molecule type" value="Genomic_DNA"/>
</dbReference>
<comment type="caution">
    <text evidence="3">The sequence shown here is derived from an EMBL/GenBank/DDBJ whole genome shotgun (WGS) entry which is preliminary data.</text>
</comment>
<dbReference type="PANTHER" id="PTHR48081:SF8">
    <property type="entry name" value="ALPHA_BETA HYDROLASE FOLD-3 DOMAIN-CONTAINING PROTEIN-RELATED"/>
    <property type="match status" value="1"/>
</dbReference>
<dbReference type="Pfam" id="PF07859">
    <property type="entry name" value="Abhydrolase_3"/>
    <property type="match status" value="1"/>
</dbReference>
<dbReference type="SUPFAM" id="SSF53474">
    <property type="entry name" value="alpha/beta-Hydrolases"/>
    <property type="match status" value="1"/>
</dbReference>
<dbReference type="Proteomes" id="UP001596142">
    <property type="component" value="Unassembled WGS sequence"/>
</dbReference>
<sequence>MWKKSLKIIILSSFAVIIALILSVQLWSSTDQGKLPSKTAVILHAVNNNLIPLDIEAPAFLASTGSSNPEVVMLRENYETEVSDGHSIDLRVYRYSNVEEAPIILYYHGGAFLEGYGSIDTHDNVMRGLAARTGAIVIGVGYRVAPEHIFPAAVEDSYDALLWAYDHAEELGGDPSKLAVIGDSAGGNLAAVVTMMAQDREGPEIAAQILYYPLTTFRDVEFASRTAYDSGYYLLSRQVMLKARDAYTPEEDMWYNPYTSPLEAKDIDGLPPAFIVTAEFDPLRDEGELYGKKLHENGIPVETVRYRGVMHGFVSFYEVMRSGEMAMNHSVRFLGEAFAGEVNEVPEEFEIAVEQPPQGIARIKEEAEAYAIAAFLIGRTTWSQFHNW</sequence>
<dbReference type="InterPro" id="IPR029058">
    <property type="entry name" value="AB_hydrolase_fold"/>
</dbReference>
<dbReference type="PANTHER" id="PTHR48081">
    <property type="entry name" value="AB HYDROLASE SUPERFAMILY PROTEIN C4A8.06C"/>
    <property type="match status" value="1"/>
</dbReference>
<keyword evidence="4" id="KW-1185">Reference proteome</keyword>
<name>A0ABW0YRB9_9BACI</name>
<dbReference type="Gene3D" id="3.40.50.1820">
    <property type="entry name" value="alpha/beta hydrolase"/>
    <property type="match status" value="1"/>
</dbReference>
<accession>A0ABW0YRB9</accession>
<keyword evidence="1 3" id="KW-0378">Hydrolase</keyword>
<evidence type="ECO:0000313" key="4">
    <source>
        <dbReference type="Proteomes" id="UP001596142"/>
    </source>
</evidence>
<gene>
    <name evidence="3" type="ORF">ACFPU1_16340</name>
</gene>
<protein>
    <submittedName>
        <fullName evidence="3">Alpha/beta hydrolase</fullName>
    </submittedName>
</protein>